<dbReference type="InterPro" id="IPR007502">
    <property type="entry name" value="Helicase-assoc_dom"/>
</dbReference>
<protein>
    <recommendedName>
        <fullName evidence="1">RNA helicase</fullName>
        <ecNumber evidence="1">3.6.4.13</ecNumber>
    </recommendedName>
</protein>
<evidence type="ECO:0000256" key="5">
    <source>
        <dbReference type="ARBA" id="ARBA00022806"/>
    </source>
</evidence>
<dbReference type="InterPro" id="IPR001650">
    <property type="entry name" value="Helicase_C-like"/>
</dbReference>
<evidence type="ECO:0000256" key="7">
    <source>
        <dbReference type="ARBA" id="ARBA00023187"/>
    </source>
</evidence>
<dbReference type="FunFam" id="1.10.10.2130:FF:000001">
    <property type="entry name" value="Pre-mRNA-splicing factor ATP-dependent RNA helicase"/>
    <property type="match status" value="1"/>
</dbReference>
<evidence type="ECO:0000313" key="14">
    <source>
        <dbReference type="EMBL" id="VDD88551.1"/>
    </source>
</evidence>
<dbReference type="SMART" id="SM00487">
    <property type="entry name" value="DEXDc"/>
    <property type="match status" value="1"/>
</dbReference>
<feature type="region of interest" description="Disordered" evidence="11">
    <location>
        <begin position="170"/>
        <end position="237"/>
    </location>
</feature>
<evidence type="ECO:0000313" key="16">
    <source>
        <dbReference type="WBParaSite" id="EVEC_0000398601-mRNA-1"/>
    </source>
</evidence>
<dbReference type="InterPro" id="IPR011545">
    <property type="entry name" value="DEAD/DEAH_box_helicase_dom"/>
</dbReference>
<evidence type="ECO:0000256" key="11">
    <source>
        <dbReference type="SAM" id="MobiDB-lite"/>
    </source>
</evidence>
<proteinExistence type="inferred from homology"/>
<keyword evidence="3" id="KW-0547">Nucleotide-binding</keyword>
<dbReference type="OrthoDB" id="10253254at2759"/>
<evidence type="ECO:0000256" key="3">
    <source>
        <dbReference type="ARBA" id="ARBA00022741"/>
    </source>
</evidence>
<dbReference type="InterPro" id="IPR027417">
    <property type="entry name" value="P-loop_NTPase"/>
</dbReference>
<evidence type="ECO:0000256" key="8">
    <source>
        <dbReference type="ARBA" id="ARBA00038040"/>
    </source>
</evidence>
<feature type="coiled-coil region" evidence="10">
    <location>
        <begin position="1108"/>
        <end position="1135"/>
    </location>
</feature>
<feature type="compositionally biased region" description="Basic residues" evidence="11">
    <location>
        <begin position="115"/>
        <end position="127"/>
    </location>
</feature>
<feature type="domain" description="Helicase C-terminal" evidence="13">
    <location>
        <begin position="665"/>
        <end position="848"/>
    </location>
</feature>
<dbReference type="PROSITE" id="PS51192">
    <property type="entry name" value="HELICASE_ATP_BIND_1"/>
    <property type="match status" value="1"/>
</dbReference>
<feature type="compositionally biased region" description="Polar residues" evidence="11">
    <location>
        <begin position="189"/>
        <end position="212"/>
    </location>
</feature>
<keyword evidence="10" id="KW-0175">Coiled coil</keyword>
<dbReference type="EMBL" id="UXUI01007659">
    <property type="protein sequence ID" value="VDD88551.1"/>
    <property type="molecule type" value="Genomic_DNA"/>
</dbReference>
<dbReference type="GO" id="GO:0006397">
    <property type="term" value="P:mRNA processing"/>
    <property type="evidence" value="ECO:0007669"/>
    <property type="project" value="UniProtKB-KW"/>
</dbReference>
<keyword evidence="4" id="KW-0378">Hydrolase</keyword>
<evidence type="ECO:0000259" key="12">
    <source>
        <dbReference type="PROSITE" id="PS51192"/>
    </source>
</evidence>
<dbReference type="GO" id="GO:0034458">
    <property type="term" value="F:3'-5' RNA helicase activity"/>
    <property type="evidence" value="ECO:0007669"/>
    <property type="project" value="TreeGrafter"/>
</dbReference>
<keyword evidence="7" id="KW-0508">mRNA splicing</keyword>
<keyword evidence="5" id="KW-0347">Helicase</keyword>
<dbReference type="SMART" id="SM00490">
    <property type="entry name" value="HELICc"/>
    <property type="match status" value="1"/>
</dbReference>
<feature type="domain" description="Helicase ATP-binding" evidence="12">
    <location>
        <begin position="487"/>
        <end position="650"/>
    </location>
</feature>
<feature type="compositionally biased region" description="Basic and acidic residues" evidence="11">
    <location>
        <begin position="213"/>
        <end position="222"/>
    </location>
</feature>
<organism evidence="16">
    <name type="scientific">Enterobius vermicularis</name>
    <name type="common">Human pinworm</name>
    <dbReference type="NCBI Taxonomy" id="51028"/>
    <lineage>
        <taxon>Eukaryota</taxon>
        <taxon>Metazoa</taxon>
        <taxon>Ecdysozoa</taxon>
        <taxon>Nematoda</taxon>
        <taxon>Chromadorea</taxon>
        <taxon>Rhabditida</taxon>
        <taxon>Spirurina</taxon>
        <taxon>Oxyuridomorpha</taxon>
        <taxon>Oxyuroidea</taxon>
        <taxon>Oxyuridae</taxon>
        <taxon>Enterobius</taxon>
    </lineage>
</organism>
<evidence type="ECO:0000256" key="9">
    <source>
        <dbReference type="ARBA" id="ARBA00047984"/>
    </source>
</evidence>
<dbReference type="InterPro" id="IPR048333">
    <property type="entry name" value="HA2_WH"/>
</dbReference>
<feature type="region of interest" description="Disordered" evidence="11">
    <location>
        <begin position="1143"/>
        <end position="1164"/>
    </location>
</feature>
<dbReference type="GO" id="GO:0003723">
    <property type="term" value="F:RNA binding"/>
    <property type="evidence" value="ECO:0007669"/>
    <property type="project" value="TreeGrafter"/>
</dbReference>
<keyword evidence="2" id="KW-0507">mRNA processing</keyword>
<gene>
    <name evidence="14" type="ORF">EVEC_LOCUS3694</name>
</gene>
<reference evidence="16" key="1">
    <citation type="submission" date="2016-04" db="UniProtKB">
        <authorList>
            <consortium name="WormBaseParasite"/>
        </authorList>
    </citation>
    <scope>IDENTIFICATION</scope>
</reference>
<dbReference type="GO" id="GO:0016787">
    <property type="term" value="F:hydrolase activity"/>
    <property type="evidence" value="ECO:0007669"/>
    <property type="project" value="UniProtKB-KW"/>
</dbReference>
<dbReference type="FunFam" id="1.20.120.1080:FF:000001">
    <property type="entry name" value="Pre-mRNA-splicing factor ATP-dependent RNA helicase"/>
    <property type="match status" value="1"/>
</dbReference>
<dbReference type="WBParaSite" id="EVEC_0000398601-mRNA-1">
    <property type="protein sequence ID" value="EVEC_0000398601-mRNA-1"/>
    <property type="gene ID" value="EVEC_0000398601"/>
</dbReference>
<evidence type="ECO:0000313" key="15">
    <source>
        <dbReference type="Proteomes" id="UP000274131"/>
    </source>
</evidence>
<dbReference type="PANTHER" id="PTHR18934:SF91">
    <property type="entry name" value="PRE-MRNA-SPLICING FACTOR ATP-DEPENDENT RNA HELICASE PRP16"/>
    <property type="match status" value="1"/>
</dbReference>
<dbReference type="Gene3D" id="1.20.120.1080">
    <property type="match status" value="1"/>
</dbReference>
<dbReference type="Proteomes" id="UP000274131">
    <property type="component" value="Unassembled WGS sequence"/>
</dbReference>
<dbReference type="STRING" id="51028.A0A158QA35"/>
<dbReference type="FunFam" id="3.40.50.300:FF:000615">
    <property type="entry name" value="pre-mRNA-splicing factor ATP-dependent RNA helicase DEAH7"/>
    <property type="match status" value="1"/>
</dbReference>
<dbReference type="Pfam" id="PF04408">
    <property type="entry name" value="WHD_HA2"/>
    <property type="match status" value="1"/>
</dbReference>
<dbReference type="SUPFAM" id="SSF52540">
    <property type="entry name" value="P-loop containing nucleoside triphosphate hydrolases"/>
    <property type="match status" value="1"/>
</dbReference>
<dbReference type="PANTHER" id="PTHR18934">
    <property type="entry name" value="ATP-DEPENDENT RNA HELICASE"/>
    <property type="match status" value="1"/>
</dbReference>
<dbReference type="PROSITE" id="PS00690">
    <property type="entry name" value="DEAH_ATP_HELICASE"/>
    <property type="match status" value="1"/>
</dbReference>
<name>A0A158QA35_ENTVE</name>
<dbReference type="InterPro" id="IPR002464">
    <property type="entry name" value="DNA/RNA_helicase_DEAH_CS"/>
</dbReference>
<accession>A0A158QA35</accession>
<keyword evidence="6" id="KW-0067">ATP-binding</keyword>
<dbReference type="CDD" id="cd18791">
    <property type="entry name" value="SF2_C_RHA"/>
    <property type="match status" value="1"/>
</dbReference>
<comment type="catalytic activity">
    <reaction evidence="9">
        <text>ATP + H2O = ADP + phosphate + H(+)</text>
        <dbReference type="Rhea" id="RHEA:13065"/>
        <dbReference type="ChEBI" id="CHEBI:15377"/>
        <dbReference type="ChEBI" id="CHEBI:15378"/>
        <dbReference type="ChEBI" id="CHEBI:30616"/>
        <dbReference type="ChEBI" id="CHEBI:43474"/>
        <dbReference type="ChEBI" id="CHEBI:456216"/>
        <dbReference type="EC" id="3.6.4.13"/>
    </reaction>
</comment>
<dbReference type="GO" id="GO:0005524">
    <property type="term" value="F:ATP binding"/>
    <property type="evidence" value="ECO:0007669"/>
    <property type="project" value="UniProtKB-KW"/>
</dbReference>
<evidence type="ECO:0000256" key="6">
    <source>
        <dbReference type="ARBA" id="ARBA00022840"/>
    </source>
</evidence>
<dbReference type="InterPro" id="IPR011709">
    <property type="entry name" value="DEAD-box_helicase_OB_fold"/>
</dbReference>
<dbReference type="SMART" id="SM00847">
    <property type="entry name" value="HA2"/>
    <property type="match status" value="1"/>
</dbReference>
<dbReference type="Pfam" id="PF07717">
    <property type="entry name" value="OB_NTP_bind"/>
    <property type="match status" value="1"/>
</dbReference>
<sequence>MLNDGEEVIDRLEGCVSTVGGLEIRKKPNDDDKLFKHPGRSLLGLDRLAHLKRESYVRKRALEEESPGGLSESTRRNIASYVVEKYKVDRRGLHADSRKSEKRKREHSGPEKDDRKHRREHSRKHGLSSHGNNGKGRDRQEKYERMKTPSFKALFRMDFFYLIFVPNTPSRSSWDDEDGRRSTRKQKSSWDLPTPGSSRSDVGTERNLSSVWRSERDRERRNREQRRHNRRDDTVRSVKEEGDLIPEFKNDWERMDWEKDLQKLDREWYDNDQGYDEENNPFAQVSQEYIEKKEKQWLQKREKPRLTVRQQQIKKENELWENNRLARSGAVFIADDQDEFFDDETDENRVTLIVENVVPPFLDGRFVFTKQSKPIVPVKDPTSDLAVTAAQGSKVVVRLWRESEERKKAQEKHWELAGSSLGNIMGIKAKPEEVDVGADDHGANYRESQQFASHMNETEAVSEFALEKTIKEQREYLPVFAVRQALLNVIRDNNVVIVVGETGSGKTTQLTQYLYEEGYSKFGLIGCTQPRRVAAMSVAKRVSDEMGIELGQECGYAIRFEDCTSENTRIKYMTDGILLRECLGDSDLDQYSAIIMDEAHERSLNTDVLFGLLRDVVARRSDLKLIVTSATMDAEKFANFFGGHTPCFNIPGRTFPVDVFHSRIPMEDYVDAAVKQAVKVHLGGNEGDILIFMPGQEDIEVTCALIKSQLEELDEAPPLAVLPIYSQLPSDLQAKIFQKAPGGIRKCIVATNIAETSLTVDGILFVIDPGYCKLKVFNPRIGMDALQVFPISQASANQRKGRAGRTGPGQCFRLYTERQYKEEMLSATVPEIQRTNLANVVLLLKSLGVDDLLKFHFMDAPPQDNMLNSMYQLWTLGALDNTGRLTDLGRKMVEFPLDPTLSKMLIVSEGMRCSDEILTVVSMLSVPAIFFRPKGREEDADAKKEKFQVPESDHLSFLNVYLQWRLHKYSTKWCNDNFIHAKAMRKVREVRAQLKDIMEEQKVEIISCGTDWDVIRKCICSAYFQNAARLKGIGEYVNVRTGIPCFLHPTSALFGMGFMPDYVVYHELIMTAKEYMQCVTSVDAVWLAELGPMFYSVKEAGSTSLEKRQQSMRDARNMEEEMKKASLELSERRLAEEKKCIRSSRIVEPGRPPGSVRSSARYGM</sequence>
<evidence type="ECO:0000256" key="1">
    <source>
        <dbReference type="ARBA" id="ARBA00012552"/>
    </source>
</evidence>
<dbReference type="InterPro" id="IPR014001">
    <property type="entry name" value="Helicase_ATP-bd"/>
</dbReference>
<dbReference type="GO" id="GO:0008380">
    <property type="term" value="P:RNA splicing"/>
    <property type="evidence" value="ECO:0007669"/>
    <property type="project" value="UniProtKB-KW"/>
</dbReference>
<dbReference type="FunFam" id="3.40.50.300:FF:000007">
    <property type="entry name" value="Pre-mRNA-splicing factor ATP-dependent RNA helicase"/>
    <property type="match status" value="1"/>
</dbReference>
<dbReference type="AlphaFoldDB" id="A0A158QA35"/>
<keyword evidence="15" id="KW-1185">Reference proteome</keyword>
<evidence type="ECO:0000256" key="4">
    <source>
        <dbReference type="ARBA" id="ARBA00022801"/>
    </source>
</evidence>
<evidence type="ECO:0000259" key="13">
    <source>
        <dbReference type="PROSITE" id="PS51194"/>
    </source>
</evidence>
<dbReference type="PROSITE" id="PS51194">
    <property type="entry name" value="HELICASE_CTER"/>
    <property type="match status" value="1"/>
</dbReference>
<dbReference type="Gene3D" id="3.40.50.300">
    <property type="entry name" value="P-loop containing nucleotide triphosphate hydrolases"/>
    <property type="match status" value="2"/>
</dbReference>
<evidence type="ECO:0000256" key="10">
    <source>
        <dbReference type="SAM" id="Coils"/>
    </source>
</evidence>
<evidence type="ECO:0000256" key="2">
    <source>
        <dbReference type="ARBA" id="ARBA00022664"/>
    </source>
</evidence>
<dbReference type="Pfam" id="PF00271">
    <property type="entry name" value="Helicase_C"/>
    <property type="match status" value="1"/>
</dbReference>
<reference evidence="14 15" key="2">
    <citation type="submission" date="2018-10" db="EMBL/GenBank/DDBJ databases">
        <authorList>
            <consortium name="Pathogen Informatics"/>
        </authorList>
    </citation>
    <scope>NUCLEOTIDE SEQUENCE [LARGE SCALE GENOMIC DNA]</scope>
</reference>
<comment type="similarity">
    <text evidence="8">Belongs to the DEAD box helicase family. DEAH subfamily. PRP16 sub-subfamily.</text>
</comment>
<dbReference type="GO" id="GO:0040022">
    <property type="term" value="P:feminization of hermaphroditic germ-line"/>
    <property type="evidence" value="ECO:0007669"/>
    <property type="project" value="UniProtKB-ARBA"/>
</dbReference>
<feature type="region of interest" description="Disordered" evidence="11">
    <location>
        <begin position="92"/>
        <end position="143"/>
    </location>
</feature>
<dbReference type="EC" id="3.6.4.13" evidence="1"/>
<dbReference type="Pfam" id="PF00270">
    <property type="entry name" value="DEAD"/>
    <property type="match status" value="1"/>
</dbReference>
<dbReference type="Pfam" id="PF21010">
    <property type="entry name" value="HA2_C"/>
    <property type="match status" value="1"/>
</dbReference>